<evidence type="ECO:0000256" key="2">
    <source>
        <dbReference type="SAM" id="MobiDB-lite"/>
    </source>
</evidence>
<dbReference type="SUPFAM" id="SSF48150">
    <property type="entry name" value="DNA-glycosylase"/>
    <property type="match status" value="1"/>
</dbReference>
<dbReference type="Proteomes" id="UP001165190">
    <property type="component" value="Unassembled WGS sequence"/>
</dbReference>
<gene>
    <name evidence="3" type="ORF">HRI_004484500</name>
</gene>
<dbReference type="InterPro" id="IPR005019">
    <property type="entry name" value="Adenine_glyco"/>
</dbReference>
<dbReference type="GO" id="GO:0046872">
    <property type="term" value="F:metal ion binding"/>
    <property type="evidence" value="ECO:0007669"/>
    <property type="project" value="UniProtKB-KW"/>
</dbReference>
<accession>A0A9W7MKI3</accession>
<dbReference type="GO" id="GO:0006284">
    <property type="term" value="P:base-excision repair"/>
    <property type="evidence" value="ECO:0007669"/>
    <property type="project" value="InterPro"/>
</dbReference>
<keyword evidence="1" id="KW-0479">Metal-binding</keyword>
<dbReference type="EMBL" id="BSYR01000050">
    <property type="protein sequence ID" value="GMJ08153.1"/>
    <property type="molecule type" value="Genomic_DNA"/>
</dbReference>
<feature type="binding site" evidence="1">
    <location>
        <position position="301"/>
    </location>
    <ligand>
        <name>Zn(2+)</name>
        <dbReference type="ChEBI" id="CHEBI:29105"/>
    </ligand>
</feature>
<feature type="binding site" evidence="1">
    <location>
        <position position="143"/>
    </location>
    <ligand>
        <name>Zn(2+)</name>
        <dbReference type="ChEBI" id="CHEBI:29105"/>
    </ligand>
</feature>
<evidence type="ECO:0000313" key="3">
    <source>
        <dbReference type="EMBL" id="GMJ08153.1"/>
    </source>
</evidence>
<reference evidence="3" key="1">
    <citation type="submission" date="2023-05" db="EMBL/GenBank/DDBJ databases">
        <title>Genome and transcriptome analyses reveal genes involved in the formation of fine ridges on petal epidermal cells in Hibiscus trionum.</title>
        <authorList>
            <person name="Koshimizu S."/>
            <person name="Masuda S."/>
            <person name="Ishii T."/>
            <person name="Shirasu K."/>
            <person name="Hoshino A."/>
            <person name="Arita M."/>
        </authorList>
    </citation>
    <scope>NUCLEOTIDE SEQUENCE</scope>
    <source>
        <strain evidence="3">Hamamatsu line</strain>
    </source>
</reference>
<sequence length="322" mass="36930">MVFSNMSRANVRKHVVEKKEIEKPAQSHHVSPKNLKKIYPIGLQRSSSSLSLSSLSLSLSQNSNDSSITDHSSSTTPLEQKISLALSLIAPHHERRAFTPVVKSVRQRREPQQQQHQQEPGNGEVRRCNWVTENSDKAYISFHDEQWGVPVYDDNQLFELLALSGMLMDYNWTEILKRKEIYREAFSGFDPEIVAKMGDKEINGISSNKALMLAESRVRCIIHNAKCIQKILKEFGSFSSFIWGYVNHKPTINKYKYPRNVPLRTPKAEAISRDLLKRGFRFVGPVIVYSFMQAAGLTIDHLVDCFRYSQCVALAERPWRHI</sequence>
<keyword evidence="4" id="KW-1185">Reference proteome</keyword>
<dbReference type="AlphaFoldDB" id="A0A9W7MKI3"/>
<dbReference type="InterPro" id="IPR011257">
    <property type="entry name" value="DNA_glycosylase"/>
</dbReference>
<evidence type="ECO:0000313" key="4">
    <source>
        <dbReference type="Proteomes" id="UP001165190"/>
    </source>
</evidence>
<name>A0A9W7MKI3_HIBTR</name>
<dbReference type="Pfam" id="PF03352">
    <property type="entry name" value="Adenine_glyco"/>
    <property type="match status" value="1"/>
</dbReference>
<protein>
    <submittedName>
        <fullName evidence="3">Uncharacterized protein</fullName>
    </submittedName>
</protein>
<feature type="binding site" evidence="1">
    <location>
        <position position="128"/>
    </location>
    <ligand>
        <name>Zn(2+)</name>
        <dbReference type="ChEBI" id="CHEBI:29105"/>
    </ligand>
</feature>
<evidence type="ECO:0000256" key="1">
    <source>
        <dbReference type="PIRSR" id="PIRSR605019-1"/>
    </source>
</evidence>
<dbReference type="OrthoDB" id="3941538at2759"/>
<comment type="caution">
    <text evidence="3">The sequence shown here is derived from an EMBL/GenBank/DDBJ whole genome shotgun (WGS) entry which is preliminary data.</text>
</comment>
<proteinExistence type="predicted"/>
<feature type="binding site" evidence="1">
    <location>
        <position position="305"/>
    </location>
    <ligand>
        <name>Zn(2+)</name>
        <dbReference type="ChEBI" id="CHEBI:29105"/>
    </ligand>
</feature>
<keyword evidence="1" id="KW-0862">Zinc</keyword>
<dbReference type="PANTHER" id="PTHR31116">
    <property type="entry name" value="OS04G0501200 PROTEIN"/>
    <property type="match status" value="1"/>
</dbReference>
<dbReference type="PANTHER" id="PTHR31116:SF29">
    <property type="entry name" value="DNA GLYCOSYLASE SUPERFAMILY PROTEIN"/>
    <property type="match status" value="1"/>
</dbReference>
<dbReference type="GO" id="GO:0008725">
    <property type="term" value="F:DNA-3-methyladenine glycosylase activity"/>
    <property type="evidence" value="ECO:0007669"/>
    <property type="project" value="InterPro"/>
</dbReference>
<feature type="region of interest" description="Disordered" evidence="2">
    <location>
        <begin position="103"/>
        <end position="126"/>
    </location>
</feature>
<feature type="region of interest" description="Disordered" evidence="2">
    <location>
        <begin position="1"/>
        <end position="33"/>
    </location>
</feature>
<dbReference type="Gene3D" id="1.10.340.30">
    <property type="entry name" value="Hypothetical protein, domain 2"/>
    <property type="match status" value="1"/>
</dbReference>
<organism evidence="3 4">
    <name type="scientific">Hibiscus trionum</name>
    <name type="common">Flower of an hour</name>
    <dbReference type="NCBI Taxonomy" id="183268"/>
    <lineage>
        <taxon>Eukaryota</taxon>
        <taxon>Viridiplantae</taxon>
        <taxon>Streptophyta</taxon>
        <taxon>Embryophyta</taxon>
        <taxon>Tracheophyta</taxon>
        <taxon>Spermatophyta</taxon>
        <taxon>Magnoliopsida</taxon>
        <taxon>eudicotyledons</taxon>
        <taxon>Gunneridae</taxon>
        <taxon>Pentapetalae</taxon>
        <taxon>rosids</taxon>
        <taxon>malvids</taxon>
        <taxon>Malvales</taxon>
        <taxon>Malvaceae</taxon>
        <taxon>Malvoideae</taxon>
        <taxon>Hibiscus</taxon>
    </lineage>
</organism>